<dbReference type="AlphaFoldDB" id="A0A327KR47"/>
<dbReference type="InterPro" id="IPR036331">
    <property type="entry name" value="Chagasin-like_sf"/>
</dbReference>
<sequence length="157" mass="17087">MPRIWSPDRLSGARLFFTTSIALLSWPTAVTGPVLLASALLVGAAPAAAQTPTQARVTSATVTLAPGEETTVSLEENVTTGYSWRYDPEHSKDTAGVIIQDLGHERRSGDPALGAAGLHRWRLRGVAAGHSDLRFVYERPWEHQPPAREHTLMVEVR</sequence>
<evidence type="ECO:0000259" key="3">
    <source>
        <dbReference type="Pfam" id="PF09394"/>
    </source>
</evidence>
<dbReference type="GO" id="GO:0004869">
    <property type="term" value="F:cysteine-type endopeptidase inhibitor activity"/>
    <property type="evidence" value="ECO:0007669"/>
    <property type="project" value="UniProtKB-KW"/>
</dbReference>
<dbReference type="Pfam" id="PF09394">
    <property type="entry name" value="Inhibitor_I42"/>
    <property type="match status" value="1"/>
</dbReference>
<gene>
    <name evidence="4" type="ORF">CH341_22815</name>
</gene>
<organism evidence="4 5">
    <name type="scientific">Rhodoplanes roseus</name>
    <dbReference type="NCBI Taxonomy" id="29409"/>
    <lineage>
        <taxon>Bacteria</taxon>
        <taxon>Pseudomonadati</taxon>
        <taxon>Pseudomonadota</taxon>
        <taxon>Alphaproteobacteria</taxon>
        <taxon>Hyphomicrobiales</taxon>
        <taxon>Nitrobacteraceae</taxon>
        <taxon>Rhodoplanes</taxon>
    </lineage>
</organism>
<protein>
    <recommendedName>
        <fullName evidence="3">Proteinase inhibitor I42 chagasin domain-containing protein</fullName>
    </recommendedName>
</protein>
<dbReference type="PANTHER" id="PTHR36530:SF1">
    <property type="entry name" value="AMOEBIASIN-1"/>
    <property type="match status" value="1"/>
</dbReference>
<dbReference type="PANTHER" id="PTHR36530">
    <property type="entry name" value="INHIBITOR OF CYSTEINE PEPTIDASE"/>
    <property type="match status" value="1"/>
</dbReference>
<evidence type="ECO:0000256" key="1">
    <source>
        <dbReference type="ARBA" id="ARBA00022690"/>
    </source>
</evidence>
<dbReference type="Proteomes" id="UP000249130">
    <property type="component" value="Unassembled WGS sequence"/>
</dbReference>
<dbReference type="Gene3D" id="2.60.40.2020">
    <property type="match status" value="1"/>
</dbReference>
<reference evidence="4 5" key="1">
    <citation type="submission" date="2017-07" db="EMBL/GenBank/DDBJ databases">
        <title>Draft Genome Sequences of Select Purple Nonsulfur Bacteria.</title>
        <authorList>
            <person name="Lasarre B."/>
            <person name="Mckinlay J.B."/>
        </authorList>
    </citation>
    <scope>NUCLEOTIDE SEQUENCE [LARGE SCALE GENOMIC DNA]</scope>
    <source>
        <strain evidence="4 5">DSM 5909</strain>
    </source>
</reference>
<keyword evidence="1" id="KW-0646">Protease inhibitor</keyword>
<evidence type="ECO:0000313" key="4">
    <source>
        <dbReference type="EMBL" id="RAI40901.1"/>
    </source>
</evidence>
<evidence type="ECO:0000256" key="2">
    <source>
        <dbReference type="ARBA" id="ARBA00022704"/>
    </source>
</evidence>
<dbReference type="InterPro" id="IPR018990">
    <property type="entry name" value="Prot_inh_I42_chagasin"/>
</dbReference>
<evidence type="ECO:0000313" key="5">
    <source>
        <dbReference type="Proteomes" id="UP000249130"/>
    </source>
</evidence>
<name>A0A327KR47_9BRAD</name>
<dbReference type="SUPFAM" id="SSF141066">
    <property type="entry name" value="ICP-like"/>
    <property type="match status" value="1"/>
</dbReference>
<keyword evidence="2" id="KW-0789">Thiol protease inhibitor</keyword>
<proteinExistence type="predicted"/>
<accession>A0A327KR47</accession>
<keyword evidence="5" id="KW-1185">Reference proteome</keyword>
<feature type="domain" description="Proteinase inhibitor I42 chagasin" evidence="3">
    <location>
        <begin position="64"/>
        <end position="154"/>
    </location>
</feature>
<dbReference type="EMBL" id="NPEX01000212">
    <property type="protein sequence ID" value="RAI40901.1"/>
    <property type="molecule type" value="Genomic_DNA"/>
</dbReference>
<dbReference type="OrthoDB" id="7872263at2"/>
<dbReference type="InterPro" id="IPR052781">
    <property type="entry name" value="Cys_protease_inhibitor_I42"/>
</dbReference>
<comment type="caution">
    <text evidence="4">The sequence shown here is derived from an EMBL/GenBank/DDBJ whole genome shotgun (WGS) entry which is preliminary data.</text>
</comment>